<dbReference type="Proteomes" id="UP000053647">
    <property type="component" value="Unassembled WGS sequence"/>
</dbReference>
<proteinExistence type="predicted"/>
<dbReference type="HOGENOM" id="CLU_082499_2_0_1"/>
<protein>
    <submittedName>
        <fullName evidence="1">Unplaced genomic scaffold PAXINscaffold_366, whole genome shotgun sequence</fullName>
    </submittedName>
</protein>
<gene>
    <name evidence="1" type="ORF">PAXINDRAFT_53057</name>
</gene>
<dbReference type="EMBL" id="KN819688">
    <property type="protein sequence ID" value="KIJ08153.1"/>
    <property type="molecule type" value="Genomic_DNA"/>
</dbReference>
<dbReference type="AlphaFoldDB" id="A0A0C9TAS2"/>
<dbReference type="OrthoDB" id="2671340at2759"/>
<dbReference type="PANTHER" id="PTHR46929:SF3">
    <property type="entry name" value="MYB_SANT-LIKE DOMAIN-CONTAINING PROTEIN"/>
    <property type="match status" value="1"/>
</dbReference>
<dbReference type="PANTHER" id="PTHR46929">
    <property type="entry name" value="EXPRESSED PROTEIN"/>
    <property type="match status" value="1"/>
</dbReference>
<name>A0A0C9TAS2_PAXIN</name>
<reference evidence="2" key="2">
    <citation type="submission" date="2015-01" db="EMBL/GenBank/DDBJ databases">
        <title>Evolutionary Origins and Diversification of the Mycorrhizal Mutualists.</title>
        <authorList>
            <consortium name="DOE Joint Genome Institute"/>
            <consortium name="Mycorrhizal Genomics Consortium"/>
            <person name="Kohler A."/>
            <person name="Kuo A."/>
            <person name="Nagy L.G."/>
            <person name="Floudas D."/>
            <person name="Copeland A."/>
            <person name="Barry K.W."/>
            <person name="Cichocki N."/>
            <person name="Veneault-Fourrey C."/>
            <person name="LaButti K."/>
            <person name="Lindquist E.A."/>
            <person name="Lipzen A."/>
            <person name="Lundell T."/>
            <person name="Morin E."/>
            <person name="Murat C."/>
            <person name="Riley R."/>
            <person name="Ohm R."/>
            <person name="Sun H."/>
            <person name="Tunlid A."/>
            <person name="Henrissat B."/>
            <person name="Grigoriev I.V."/>
            <person name="Hibbett D.S."/>
            <person name="Martin F."/>
        </authorList>
    </citation>
    <scope>NUCLEOTIDE SEQUENCE [LARGE SCALE GENOMIC DNA]</scope>
    <source>
        <strain evidence="2">ATCC 200175</strain>
    </source>
</reference>
<reference evidence="1 2" key="1">
    <citation type="submission" date="2014-06" db="EMBL/GenBank/DDBJ databases">
        <authorList>
            <consortium name="DOE Joint Genome Institute"/>
            <person name="Kuo A."/>
            <person name="Kohler A."/>
            <person name="Nagy L.G."/>
            <person name="Floudas D."/>
            <person name="Copeland A."/>
            <person name="Barry K.W."/>
            <person name="Cichocki N."/>
            <person name="Veneault-Fourrey C."/>
            <person name="LaButti K."/>
            <person name="Lindquist E.A."/>
            <person name="Lipzen A."/>
            <person name="Lundell T."/>
            <person name="Morin E."/>
            <person name="Murat C."/>
            <person name="Sun H."/>
            <person name="Tunlid A."/>
            <person name="Henrissat B."/>
            <person name="Grigoriev I.V."/>
            <person name="Hibbett D.S."/>
            <person name="Martin F."/>
            <person name="Nordberg H.P."/>
            <person name="Cantor M.N."/>
            <person name="Hua S.X."/>
        </authorList>
    </citation>
    <scope>NUCLEOTIDE SEQUENCE [LARGE SCALE GENOMIC DNA]</scope>
    <source>
        <strain evidence="1 2">ATCC 200175</strain>
    </source>
</reference>
<feature type="non-terminal residue" evidence="1">
    <location>
        <position position="124"/>
    </location>
</feature>
<keyword evidence="2" id="KW-1185">Reference proteome</keyword>
<evidence type="ECO:0000313" key="2">
    <source>
        <dbReference type="Proteomes" id="UP000053647"/>
    </source>
</evidence>
<evidence type="ECO:0000313" key="1">
    <source>
        <dbReference type="EMBL" id="KIJ08153.1"/>
    </source>
</evidence>
<sequence>AANWSDEETTVLLEFLIGELPKAGDGANFKKTTWTAAASLMSTRFKVIKGGQMKKQFEAVVALKNTSGFTYSDKDGAGITLAQADVWNRYVKAHKNAKPFKNKGFIHFQLLETLTPDKTKGSFV</sequence>
<organism evidence="1 2">
    <name type="scientific">Paxillus involutus ATCC 200175</name>
    <dbReference type="NCBI Taxonomy" id="664439"/>
    <lineage>
        <taxon>Eukaryota</taxon>
        <taxon>Fungi</taxon>
        <taxon>Dikarya</taxon>
        <taxon>Basidiomycota</taxon>
        <taxon>Agaricomycotina</taxon>
        <taxon>Agaricomycetes</taxon>
        <taxon>Agaricomycetidae</taxon>
        <taxon>Boletales</taxon>
        <taxon>Paxilineae</taxon>
        <taxon>Paxillaceae</taxon>
        <taxon>Paxillus</taxon>
    </lineage>
</organism>
<accession>A0A0C9TAS2</accession>
<feature type="non-terminal residue" evidence="1">
    <location>
        <position position="1"/>
    </location>
</feature>